<evidence type="ECO:0000313" key="2">
    <source>
        <dbReference type="EMBL" id="KAG2172081.1"/>
    </source>
</evidence>
<proteinExistence type="predicted"/>
<feature type="compositionally biased region" description="Low complexity" evidence="1">
    <location>
        <begin position="335"/>
        <end position="353"/>
    </location>
</feature>
<feature type="region of interest" description="Disordered" evidence="1">
    <location>
        <begin position="333"/>
        <end position="356"/>
    </location>
</feature>
<organism evidence="2 3">
    <name type="scientific">Mortierella isabellina</name>
    <name type="common">Filamentous fungus</name>
    <name type="synonym">Umbelopsis isabellina</name>
    <dbReference type="NCBI Taxonomy" id="91625"/>
    <lineage>
        <taxon>Eukaryota</taxon>
        <taxon>Fungi</taxon>
        <taxon>Fungi incertae sedis</taxon>
        <taxon>Mucoromycota</taxon>
        <taxon>Mucoromycotina</taxon>
        <taxon>Umbelopsidomycetes</taxon>
        <taxon>Umbelopsidales</taxon>
        <taxon>Umbelopsidaceae</taxon>
        <taxon>Umbelopsis</taxon>
    </lineage>
</organism>
<accession>A0A8H7PEZ4</accession>
<feature type="region of interest" description="Disordered" evidence="1">
    <location>
        <begin position="151"/>
        <end position="218"/>
    </location>
</feature>
<feature type="compositionally biased region" description="Basic and acidic residues" evidence="1">
    <location>
        <begin position="199"/>
        <end position="208"/>
    </location>
</feature>
<name>A0A8H7PEZ4_MORIS</name>
<reference evidence="2" key="1">
    <citation type="submission" date="2020-12" db="EMBL/GenBank/DDBJ databases">
        <title>Metabolic potential, ecology and presence of endohyphal bacteria is reflected in genomic diversity of Mucoromycotina.</title>
        <authorList>
            <person name="Muszewska A."/>
            <person name="Okrasinska A."/>
            <person name="Steczkiewicz K."/>
            <person name="Drgas O."/>
            <person name="Orlowska M."/>
            <person name="Perlinska-Lenart U."/>
            <person name="Aleksandrzak-Piekarczyk T."/>
            <person name="Szatraj K."/>
            <person name="Zielenkiewicz U."/>
            <person name="Pilsyk S."/>
            <person name="Malc E."/>
            <person name="Mieczkowski P."/>
            <person name="Kruszewska J.S."/>
            <person name="Biernat P."/>
            <person name="Pawlowska J."/>
        </authorList>
    </citation>
    <scope>NUCLEOTIDE SEQUENCE</scope>
    <source>
        <strain evidence="2">WA0000067209</strain>
    </source>
</reference>
<dbReference type="Proteomes" id="UP000654370">
    <property type="component" value="Unassembled WGS sequence"/>
</dbReference>
<evidence type="ECO:0000256" key="1">
    <source>
        <dbReference type="SAM" id="MobiDB-lite"/>
    </source>
</evidence>
<protein>
    <submittedName>
        <fullName evidence="2">Uncharacterized protein</fullName>
    </submittedName>
</protein>
<gene>
    <name evidence="2" type="ORF">INT43_001558</name>
</gene>
<dbReference type="AlphaFoldDB" id="A0A8H7PEZ4"/>
<dbReference type="OrthoDB" id="2289096at2759"/>
<comment type="caution">
    <text evidence="2">The sequence shown here is derived from an EMBL/GenBank/DDBJ whole genome shotgun (WGS) entry which is preliminary data.</text>
</comment>
<sequence>MFSSNVNLSLLDDNNLEIADKSSSSITSDAVKRATSTQALADFLSSTGPEEFLQKTAAKRGSKLFSRLLKKPSSHMKPPAAEGRKKYVEIVPNYPQPRDDWNSSGISTSSAATKCAMEISKALSSQNLKVPSYQPPPYQAIKEMTHVEPRKSLKENVSPVPPVPLKNARRSSKISLASSSAGEHQIMGSPSPSIQASALEERRNEARRKAGRRTSRSHEMDLVEAALSQRMEARRKSFASSNRSSSATTASDFMATEIANEHVKALQLTSVGHIDAVEANANRKRRTLTSSPPSITSVPAAALNRRRVRHAQVQTTDFPVNLNPGSAVSIETQTDGISEPSISISSSTDSDTTMVDRRKSSMLEDDDLTTELYHTIEMLQQQLAEEQRSKRRLIAAMRDSRDKNELLSALAYKKLRELWEEKCKWEGDCLELRGRLMEMEGNETCSM</sequence>
<evidence type="ECO:0000313" key="3">
    <source>
        <dbReference type="Proteomes" id="UP000654370"/>
    </source>
</evidence>
<dbReference type="EMBL" id="JAEPQZ010000018">
    <property type="protein sequence ID" value="KAG2172081.1"/>
    <property type="molecule type" value="Genomic_DNA"/>
</dbReference>
<keyword evidence="3" id="KW-1185">Reference proteome</keyword>